<accession>A0ABV6DCQ8</accession>
<reference evidence="1 2" key="1">
    <citation type="submission" date="2024-09" db="EMBL/GenBank/DDBJ databases">
        <authorList>
            <person name="Sun Q."/>
            <person name="Mori K."/>
        </authorList>
    </citation>
    <scope>NUCLEOTIDE SEQUENCE [LARGE SCALE GENOMIC DNA]</scope>
    <source>
        <strain evidence="1 2">CCM 8543</strain>
    </source>
</reference>
<proteinExistence type="predicted"/>
<dbReference type="PANTHER" id="PTHR43464">
    <property type="entry name" value="METHYLTRANSFERASE"/>
    <property type="match status" value="1"/>
</dbReference>
<dbReference type="CDD" id="cd02440">
    <property type="entry name" value="AdoMet_MTases"/>
    <property type="match status" value="1"/>
</dbReference>
<dbReference type="Gene3D" id="3.40.50.150">
    <property type="entry name" value="Vaccinia Virus protein VP39"/>
    <property type="match status" value="1"/>
</dbReference>
<organism evidence="1 2">
    <name type="scientific">Chelativorans intermedius</name>
    <dbReference type="NCBI Taxonomy" id="515947"/>
    <lineage>
        <taxon>Bacteria</taxon>
        <taxon>Pseudomonadati</taxon>
        <taxon>Pseudomonadota</taxon>
        <taxon>Alphaproteobacteria</taxon>
        <taxon>Hyphomicrobiales</taxon>
        <taxon>Phyllobacteriaceae</taxon>
        <taxon>Chelativorans</taxon>
    </lineage>
</organism>
<keyword evidence="1" id="KW-0808">Transferase</keyword>
<name>A0ABV6DCQ8_9HYPH</name>
<keyword evidence="2" id="KW-1185">Reference proteome</keyword>
<dbReference type="PANTHER" id="PTHR43464:SF92">
    <property type="entry name" value="SLR1071 PROTEIN"/>
    <property type="match status" value="1"/>
</dbReference>
<comment type="caution">
    <text evidence="1">The sequence shown here is derived from an EMBL/GenBank/DDBJ whole genome shotgun (WGS) entry which is preliminary data.</text>
</comment>
<dbReference type="InterPro" id="IPR029063">
    <property type="entry name" value="SAM-dependent_MTases_sf"/>
</dbReference>
<keyword evidence="1" id="KW-0489">Methyltransferase</keyword>
<dbReference type="GO" id="GO:0102208">
    <property type="term" value="F:2-polyprenyl-6-hydroxyphenol methylase activity"/>
    <property type="evidence" value="ECO:0007669"/>
    <property type="project" value="UniProtKB-EC"/>
</dbReference>
<evidence type="ECO:0000313" key="2">
    <source>
        <dbReference type="Proteomes" id="UP001589755"/>
    </source>
</evidence>
<dbReference type="RefSeq" id="WP_261519689.1">
    <property type="nucleotide sequence ID" value="NZ_JAODNW010000005.1"/>
</dbReference>
<dbReference type="GO" id="GO:0032259">
    <property type="term" value="P:methylation"/>
    <property type="evidence" value="ECO:0007669"/>
    <property type="project" value="UniProtKB-KW"/>
</dbReference>
<dbReference type="GO" id="GO:0061542">
    <property type="term" value="F:3-demethylubiquinol 3-O-methyltransferase activity"/>
    <property type="evidence" value="ECO:0007669"/>
    <property type="project" value="UniProtKB-EC"/>
</dbReference>
<sequence>MGTIHPIPLQQRFWNEWNASYREHDIGNVSARQAEVIVGWLKSLGQKDLRILEAGCGTGWFCPQLGEFGQVTGTDLSDKVLERAQQRFPQVSFVPGDFMTLDLGRDAFDVAVTLEVLSHVADQPAFVDKLAGHLKPGGLLMLATQNRFVLRRFNRVPPPAPGQLRRWVDRHELRHLLDSKFEVLELFSVSPRANRGLMRLVNSQKLNRPIQAIIGNRLERLKEAVGLGWTLMALARRRS</sequence>
<dbReference type="EMBL" id="JBHLXD010000052">
    <property type="protein sequence ID" value="MFC0210426.1"/>
    <property type="molecule type" value="Genomic_DNA"/>
</dbReference>
<dbReference type="Proteomes" id="UP001589755">
    <property type="component" value="Unassembled WGS sequence"/>
</dbReference>
<protein>
    <submittedName>
        <fullName evidence="1">Class I SAM-dependent methyltransferase</fullName>
        <ecNumber evidence="1">2.1.1.222</ecNumber>
        <ecNumber evidence="1">2.1.1.64</ecNumber>
    </submittedName>
</protein>
<dbReference type="EC" id="2.1.1.64" evidence="1"/>
<dbReference type="SUPFAM" id="SSF53335">
    <property type="entry name" value="S-adenosyl-L-methionine-dependent methyltransferases"/>
    <property type="match status" value="1"/>
</dbReference>
<dbReference type="EC" id="2.1.1.222" evidence="1"/>
<dbReference type="Pfam" id="PF13489">
    <property type="entry name" value="Methyltransf_23"/>
    <property type="match status" value="1"/>
</dbReference>
<gene>
    <name evidence="1" type="ORF">ACFFJ2_18675</name>
</gene>
<evidence type="ECO:0000313" key="1">
    <source>
        <dbReference type="EMBL" id="MFC0210426.1"/>
    </source>
</evidence>